<dbReference type="eggNOG" id="COG1131">
    <property type="taxonomic scope" value="Bacteria"/>
</dbReference>
<dbReference type="GO" id="GO:0005524">
    <property type="term" value="F:ATP binding"/>
    <property type="evidence" value="ECO:0007669"/>
    <property type="project" value="UniProtKB-KW"/>
</dbReference>
<dbReference type="PROSITE" id="PS00211">
    <property type="entry name" value="ABC_TRANSPORTER_1"/>
    <property type="match status" value="1"/>
</dbReference>
<evidence type="ECO:0000256" key="2">
    <source>
        <dbReference type="ARBA" id="ARBA00022741"/>
    </source>
</evidence>
<dbReference type="InterPro" id="IPR003439">
    <property type="entry name" value="ABC_transporter-like_ATP-bd"/>
</dbReference>
<evidence type="ECO:0000313" key="5">
    <source>
        <dbReference type="EMBL" id="KEQ21910.1"/>
    </source>
</evidence>
<dbReference type="PROSITE" id="PS50893">
    <property type="entry name" value="ABC_TRANSPORTER_2"/>
    <property type="match status" value="1"/>
</dbReference>
<dbReference type="InterPro" id="IPR027417">
    <property type="entry name" value="P-loop_NTPase"/>
</dbReference>
<dbReference type="SUPFAM" id="SSF52540">
    <property type="entry name" value="P-loop containing nucleoside triphosphate hydrolases"/>
    <property type="match status" value="1"/>
</dbReference>
<dbReference type="SMART" id="SM00382">
    <property type="entry name" value="AAA"/>
    <property type="match status" value="1"/>
</dbReference>
<evidence type="ECO:0000256" key="1">
    <source>
        <dbReference type="ARBA" id="ARBA00022448"/>
    </source>
</evidence>
<dbReference type="Gene3D" id="3.40.50.300">
    <property type="entry name" value="P-loop containing nucleotide triphosphate hydrolases"/>
    <property type="match status" value="1"/>
</dbReference>
<dbReference type="AlphaFoldDB" id="A0A081NTY7"/>
<evidence type="ECO:0000259" key="4">
    <source>
        <dbReference type="PROSITE" id="PS50893"/>
    </source>
</evidence>
<dbReference type="CDD" id="cd03230">
    <property type="entry name" value="ABC_DR_subfamily_A"/>
    <property type="match status" value="1"/>
</dbReference>
<keyword evidence="1" id="KW-0813">Transport</keyword>
<dbReference type="RefSeq" id="WP_036692895.1">
    <property type="nucleotide sequence ID" value="NZ_FYEP01000030.1"/>
</dbReference>
<evidence type="ECO:0000313" key="6">
    <source>
        <dbReference type="Proteomes" id="UP000028123"/>
    </source>
</evidence>
<dbReference type="InterPro" id="IPR050763">
    <property type="entry name" value="ABC_transporter_ATP-binding"/>
</dbReference>
<dbReference type="PANTHER" id="PTHR42711:SF17">
    <property type="entry name" value="ABC TRANSPORTER ATP-BINDING PROTEIN"/>
    <property type="match status" value="1"/>
</dbReference>
<dbReference type="GO" id="GO:0016887">
    <property type="term" value="F:ATP hydrolysis activity"/>
    <property type="evidence" value="ECO:0007669"/>
    <property type="project" value="InterPro"/>
</dbReference>
<dbReference type="EMBL" id="JNVM01000051">
    <property type="protein sequence ID" value="KEQ21910.1"/>
    <property type="molecule type" value="Genomic_DNA"/>
</dbReference>
<reference evidence="5 6" key="1">
    <citation type="submission" date="2014-06" db="EMBL/GenBank/DDBJ databases">
        <title>Draft genome sequence of Paenibacillus sp. MSt1.</title>
        <authorList>
            <person name="Aw Y.K."/>
            <person name="Ong K.S."/>
            <person name="Gan H.M."/>
            <person name="Lee S.M."/>
        </authorList>
    </citation>
    <scope>NUCLEOTIDE SEQUENCE [LARGE SCALE GENOMIC DNA]</scope>
    <source>
        <strain evidence="5 6">MSt1</strain>
    </source>
</reference>
<dbReference type="FunFam" id="3.40.50.300:FF:001548">
    <property type="entry name" value="ABC efflux transporter ATP-binding protein"/>
    <property type="match status" value="1"/>
</dbReference>
<dbReference type="PANTHER" id="PTHR42711">
    <property type="entry name" value="ABC TRANSPORTER ATP-BINDING PROTEIN"/>
    <property type="match status" value="1"/>
</dbReference>
<evidence type="ECO:0000256" key="3">
    <source>
        <dbReference type="ARBA" id="ARBA00022840"/>
    </source>
</evidence>
<gene>
    <name evidence="5" type="ORF">ET33_30010</name>
</gene>
<dbReference type="Pfam" id="PF00005">
    <property type="entry name" value="ABC_tran"/>
    <property type="match status" value="1"/>
</dbReference>
<dbReference type="Proteomes" id="UP000028123">
    <property type="component" value="Unassembled WGS sequence"/>
</dbReference>
<dbReference type="InterPro" id="IPR003593">
    <property type="entry name" value="AAA+_ATPase"/>
</dbReference>
<comment type="caution">
    <text evidence="5">The sequence shown here is derived from an EMBL/GenBank/DDBJ whole genome shotgun (WGS) entry which is preliminary data.</text>
</comment>
<sequence>MKHAIELEHVTKQYREKKAVDDMTLHIEQGSIVALLGPNGAGKSTTVNMVLGLTAPTAGTVRLMGGSPRDRAVRNRIGAMLQEVSVIDSLKVEETINLFRSYYTNPLSTGELLRISGLEDDRGKYATSLSGGQMRRLGFALAMAGDPELIFLDEPTVGMDVTSRQLFWRTIRSFAGSGRTIILTTHYLEEADSIADRVVVVNQGKIVADGTLDEIKESTGSRHVSFTAGSNVMTNRLLGLPGVTDVQWTGRRVKVYGRDTDGLLYALIRSDLDIQDIETHKGGLEDAFQSLVGSPEAETMV</sequence>
<name>A0A081NTY7_9BACL</name>
<keyword evidence="2" id="KW-0547">Nucleotide-binding</keyword>
<accession>A0A081NTY7</accession>
<dbReference type="InterPro" id="IPR017871">
    <property type="entry name" value="ABC_transporter-like_CS"/>
</dbReference>
<proteinExistence type="predicted"/>
<dbReference type="OrthoDB" id="9804819at2"/>
<keyword evidence="3 5" id="KW-0067">ATP-binding</keyword>
<protein>
    <submittedName>
        <fullName evidence="5">ABC transporter ATP-binding protein</fullName>
    </submittedName>
</protein>
<organism evidence="5 6">
    <name type="scientific">Paenibacillus tyrfis</name>
    <dbReference type="NCBI Taxonomy" id="1501230"/>
    <lineage>
        <taxon>Bacteria</taxon>
        <taxon>Bacillati</taxon>
        <taxon>Bacillota</taxon>
        <taxon>Bacilli</taxon>
        <taxon>Bacillales</taxon>
        <taxon>Paenibacillaceae</taxon>
        <taxon>Paenibacillus</taxon>
    </lineage>
</organism>
<keyword evidence="6" id="KW-1185">Reference proteome</keyword>
<feature type="domain" description="ABC transporter" evidence="4">
    <location>
        <begin position="5"/>
        <end position="228"/>
    </location>
</feature>